<dbReference type="Pfam" id="PF11611">
    <property type="entry name" value="DUF4352"/>
    <property type="match status" value="1"/>
</dbReference>
<dbReference type="Gene3D" id="2.60.40.1240">
    <property type="match status" value="1"/>
</dbReference>
<organism evidence="5 6">
    <name type="scientific">Marinitenerispora sediminis</name>
    <dbReference type="NCBI Taxonomy" id="1931232"/>
    <lineage>
        <taxon>Bacteria</taxon>
        <taxon>Bacillati</taxon>
        <taxon>Actinomycetota</taxon>
        <taxon>Actinomycetes</taxon>
        <taxon>Streptosporangiales</taxon>
        <taxon>Nocardiopsidaceae</taxon>
        <taxon>Marinitenerispora</taxon>
    </lineage>
</organism>
<name>A0A368T8K5_9ACTN</name>
<dbReference type="RefSeq" id="WP_114396436.1">
    <property type="nucleotide sequence ID" value="NZ_QEIM01000009.1"/>
</dbReference>
<reference evidence="5 6" key="1">
    <citation type="submission" date="2018-04" db="EMBL/GenBank/DDBJ databases">
        <title>Novel actinobacteria from marine sediment.</title>
        <authorList>
            <person name="Ng Z.Y."/>
            <person name="Tan G.Y.A."/>
        </authorList>
    </citation>
    <scope>NUCLEOTIDE SEQUENCE [LARGE SCALE GENOMIC DNA]</scope>
    <source>
        <strain evidence="5 6">TPS81</strain>
    </source>
</reference>
<dbReference type="InterPro" id="IPR029050">
    <property type="entry name" value="Immunoprotect_excell_Ig-like"/>
</dbReference>
<evidence type="ECO:0000256" key="2">
    <source>
        <dbReference type="SAM" id="MobiDB-lite"/>
    </source>
</evidence>
<feature type="compositionally biased region" description="Low complexity" evidence="2">
    <location>
        <begin position="59"/>
        <end position="70"/>
    </location>
</feature>
<protein>
    <recommendedName>
        <fullName evidence="4">DUF4352 domain-containing protein</fullName>
    </recommendedName>
</protein>
<gene>
    <name evidence="5" type="ORF">DEF24_12375</name>
</gene>
<evidence type="ECO:0000259" key="4">
    <source>
        <dbReference type="Pfam" id="PF11611"/>
    </source>
</evidence>
<dbReference type="EMBL" id="QEIN01000084">
    <property type="protein sequence ID" value="RCV58723.1"/>
    <property type="molecule type" value="Genomic_DNA"/>
</dbReference>
<proteinExistence type="predicted"/>
<evidence type="ECO:0000313" key="5">
    <source>
        <dbReference type="EMBL" id="RCV58723.1"/>
    </source>
</evidence>
<dbReference type="AlphaFoldDB" id="A0A368T8K5"/>
<evidence type="ECO:0000256" key="3">
    <source>
        <dbReference type="SAM" id="Phobius"/>
    </source>
</evidence>
<feature type="region of interest" description="Disordered" evidence="2">
    <location>
        <begin position="51"/>
        <end position="93"/>
    </location>
</feature>
<feature type="transmembrane region" description="Helical" evidence="3">
    <location>
        <begin position="19"/>
        <end position="44"/>
    </location>
</feature>
<keyword evidence="3" id="KW-0472">Membrane</keyword>
<keyword evidence="6" id="KW-1185">Reference proteome</keyword>
<keyword evidence="1" id="KW-0732">Signal</keyword>
<keyword evidence="3" id="KW-0812">Transmembrane</keyword>
<feature type="compositionally biased region" description="Acidic residues" evidence="2">
    <location>
        <begin position="71"/>
        <end position="82"/>
    </location>
</feature>
<accession>A0A368T8K5</accession>
<evidence type="ECO:0000256" key="1">
    <source>
        <dbReference type="ARBA" id="ARBA00022729"/>
    </source>
</evidence>
<evidence type="ECO:0000313" key="6">
    <source>
        <dbReference type="Proteomes" id="UP000253318"/>
    </source>
</evidence>
<feature type="domain" description="DUF4352" evidence="4">
    <location>
        <begin position="101"/>
        <end position="167"/>
    </location>
</feature>
<keyword evidence="3" id="KW-1133">Transmembrane helix</keyword>
<dbReference type="InterPro" id="IPR029051">
    <property type="entry name" value="DUF4352"/>
</dbReference>
<dbReference type="Proteomes" id="UP000253318">
    <property type="component" value="Unassembled WGS sequence"/>
</dbReference>
<sequence length="193" mass="19225">MYGPPPPPPPPQQKKRNPWLWGCLGCGGAALLVLVLAVGCVAVLGGDAPAPPAGGGSAASGPAEESPPADSDAEAAEEEVVEEGPIGLEATPADFTPSILAQGDDYTSVRVTVTNNGDESIEVNPLFFTITDANGTVHDTADGLGADETQIGAVTLAPGENATGTVTASGSFEPARVTFTESLIGDSVTADVA</sequence>
<comment type="caution">
    <text evidence="5">The sequence shown here is derived from an EMBL/GenBank/DDBJ whole genome shotgun (WGS) entry which is preliminary data.</text>
</comment>
<dbReference type="OrthoDB" id="3482269at2"/>